<evidence type="ECO:0000256" key="1">
    <source>
        <dbReference type="SAM" id="Phobius"/>
    </source>
</evidence>
<gene>
    <name evidence="2" type="ORF">KDL28_33505</name>
</gene>
<feature type="transmembrane region" description="Helical" evidence="1">
    <location>
        <begin position="169"/>
        <end position="189"/>
    </location>
</feature>
<evidence type="ECO:0000313" key="2">
    <source>
        <dbReference type="EMBL" id="MCO1659986.1"/>
    </source>
</evidence>
<organism evidence="2 3">
    <name type="scientific">Pseudonocardia humida</name>
    <dbReference type="NCBI Taxonomy" id="2800819"/>
    <lineage>
        <taxon>Bacteria</taxon>
        <taxon>Bacillati</taxon>
        <taxon>Actinomycetota</taxon>
        <taxon>Actinomycetes</taxon>
        <taxon>Pseudonocardiales</taxon>
        <taxon>Pseudonocardiaceae</taxon>
        <taxon>Pseudonocardia</taxon>
    </lineage>
</organism>
<reference evidence="2" key="1">
    <citation type="submission" date="2021-04" db="EMBL/GenBank/DDBJ databases">
        <title>Pseudonocardia sp. nov., isolated from sandy soil of mangrove forest.</title>
        <authorList>
            <person name="Zan Z."/>
            <person name="Huang R."/>
            <person name="Liu W."/>
        </authorList>
    </citation>
    <scope>NUCLEOTIDE SEQUENCE</scope>
    <source>
        <strain evidence="2">S2-4</strain>
    </source>
</reference>
<comment type="caution">
    <text evidence="2">The sequence shown here is derived from an EMBL/GenBank/DDBJ whole genome shotgun (WGS) entry which is preliminary data.</text>
</comment>
<dbReference type="RefSeq" id="WP_252445214.1">
    <property type="nucleotide sequence ID" value="NZ_JAGSOV010000074.1"/>
</dbReference>
<feature type="transmembrane region" description="Helical" evidence="1">
    <location>
        <begin position="138"/>
        <end position="162"/>
    </location>
</feature>
<accession>A0ABT1AA97</accession>
<keyword evidence="1" id="KW-1133">Transmembrane helix</keyword>
<feature type="transmembrane region" description="Helical" evidence="1">
    <location>
        <begin position="221"/>
        <end position="239"/>
    </location>
</feature>
<name>A0ABT1AA97_9PSEU</name>
<keyword evidence="1" id="KW-0472">Membrane</keyword>
<proteinExistence type="predicted"/>
<dbReference type="Proteomes" id="UP001165283">
    <property type="component" value="Unassembled WGS sequence"/>
</dbReference>
<keyword evidence="3" id="KW-1185">Reference proteome</keyword>
<feature type="transmembrane region" description="Helical" evidence="1">
    <location>
        <begin position="95"/>
        <end position="118"/>
    </location>
</feature>
<dbReference type="EMBL" id="JAGSOV010000074">
    <property type="protein sequence ID" value="MCO1659986.1"/>
    <property type="molecule type" value="Genomic_DNA"/>
</dbReference>
<feature type="transmembrane region" description="Helical" evidence="1">
    <location>
        <begin position="21"/>
        <end position="41"/>
    </location>
</feature>
<keyword evidence="1" id="KW-0812">Transmembrane</keyword>
<evidence type="ECO:0000313" key="3">
    <source>
        <dbReference type="Proteomes" id="UP001165283"/>
    </source>
</evidence>
<feature type="transmembrane region" description="Helical" evidence="1">
    <location>
        <begin position="56"/>
        <end position="74"/>
    </location>
</feature>
<sequence length="244" mass="24972">MSAAGLIAAERIKLASVRSPWWCAGLAVAGVIGLTGLLVLVEPGGMADAPGGSNPFLLFGLMLVLVLAAVSVTTEYRYSTIRMTFEAVPNRTAAVLAKTVVVAVVSGVIGLVASLGAWAAMWLLDPLSDTALRTSDDWWVVLSPAPVFAACAVLALAVGILVRHTAAAVSIVLVWPLMGEQLVSFIPGFGPAVQPWLPFVNAGNAMTAGGGDLPFSPVGSLAYVTGLAAALLVAAIVVVNRRDA</sequence>
<protein>
    <recommendedName>
        <fullName evidence="4">ABC-2 type transport system permease protein</fullName>
    </recommendedName>
</protein>
<evidence type="ECO:0008006" key="4">
    <source>
        <dbReference type="Google" id="ProtNLM"/>
    </source>
</evidence>